<organism evidence="2 4">
    <name type="scientific">Dreissena polymorpha</name>
    <name type="common">Zebra mussel</name>
    <name type="synonym">Mytilus polymorpha</name>
    <dbReference type="NCBI Taxonomy" id="45954"/>
    <lineage>
        <taxon>Eukaryota</taxon>
        <taxon>Metazoa</taxon>
        <taxon>Spiralia</taxon>
        <taxon>Lophotrochozoa</taxon>
        <taxon>Mollusca</taxon>
        <taxon>Bivalvia</taxon>
        <taxon>Autobranchia</taxon>
        <taxon>Heteroconchia</taxon>
        <taxon>Euheterodonta</taxon>
        <taxon>Imparidentia</taxon>
        <taxon>Neoheterodontei</taxon>
        <taxon>Myida</taxon>
        <taxon>Dreissenoidea</taxon>
        <taxon>Dreissenidae</taxon>
        <taxon>Dreissena</taxon>
    </lineage>
</organism>
<dbReference type="EMBL" id="JAIWYP010000006">
    <property type="protein sequence ID" value="KAH3804660.1"/>
    <property type="molecule type" value="Genomic_DNA"/>
</dbReference>
<comment type="caution">
    <text evidence="2">The sequence shown here is derived from an EMBL/GenBank/DDBJ whole genome shotgun (WGS) entry which is preliminary data.</text>
</comment>
<reference evidence="2" key="2">
    <citation type="submission" date="2020-11" db="EMBL/GenBank/DDBJ databases">
        <authorList>
            <person name="McCartney M.A."/>
            <person name="Auch B."/>
            <person name="Kono T."/>
            <person name="Mallez S."/>
            <person name="Becker A."/>
            <person name="Gohl D.M."/>
            <person name="Silverstein K.A.T."/>
            <person name="Koren S."/>
            <person name="Bechman K.B."/>
            <person name="Herman A."/>
            <person name="Abrahante J.E."/>
            <person name="Garbe J."/>
        </authorList>
    </citation>
    <scope>NUCLEOTIDE SEQUENCE</scope>
    <source>
        <strain evidence="2">Duluth1</strain>
        <tissue evidence="2">Whole animal</tissue>
    </source>
</reference>
<accession>A0A9D4FT89</accession>
<evidence type="ECO:0000313" key="2">
    <source>
        <dbReference type="EMBL" id="KAH3804595.1"/>
    </source>
</evidence>
<evidence type="ECO:0000259" key="1">
    <source>
        <dbReference type="PROSITE" id="PS50871"/>
    </source>
</evidence>
<evidence type="ECO:0000313" key="3">
    <source>
        <dbReference type="EMBL" id="KAH3804660.1"/>
    </source>
</evidence>
<dbReference type="Proteomes" id="UP000828390">
    <property type="component" value="Unassembled WGS sequence"/>
</dbReference>
<evidence type="ECO:0000313" key="4">
    <source>
        <dbReference type="Proteomes" id="UP000828390"/>
    </source>
</evidence>
<dbReference type="PROSITE" id="PS50871">
    <property type="entry name" value="C1Q"/>
    <property type="match status" value="1"/>
</dbReference>
<proteinExistence type="predicted"/>
<feature type="domain" description="C1q" evidence="1">
    <location>
        <begin position="1"/>
        <end position="79"/>
    </location>
</feature>
<dbReference type="EMBL" id="JAIWYP010000006">
    <property type="protein sequence ID" value="KAH3804595.1"/>
    <property type="molecule type" value="Genomic_DNA"/>
</dbReference>
<dbReference type="Gene3D" id="2.60.120.40">
    <property type="match status" value="1"/>
</dbReference>
<sequence length="79" mass="8572">MVTGGNIIYFNIVKNGAAVGVMCVEGRGYSLTTVTEFWTVELDVNDEVWIWADTTYSAGQQGAVHGWCNSEFSGFLIGS</sequence>
<dbReference type="Pfam" id="PF00386">
    <property type="entry name" value="C1q"/>
    <property type="match status" value="1"/>
</dbReference>
<reference evidence="2" key="1">
    <citation type="journal article" date="2019" name="bioRxiv">
        <title>The Genome of the Zebra Mussel, Dreissena polymorpha: A Resource for Invasive Species Research.</title>
        <authorList>
            <person name="McCartney M.A."/>
            <person name="Auch B."/>
            <person name="Kono T."/>
            <person name="Mallez S."/>
            <person name="Zhang Y."/>
            <person name="Obille A."/>
            <person name="Becker A."/>
            <person name="Abrahante J.E."/>
            <person name="Garbe J."/>
            <person name="Badalamenti J.P."/>
            <person name="Herman A."/>
            <person name="Mangelson H."/>
            <person name="Liachko I."/>
            <person name="Sullivan S."/>
            <person name="Sone E.D."/>
            <person name="Koren S."/>
            <person name="Silverstein K.A.T."/>
            <person name="Beckman K.B."/>
            <person name="Gohl D.M."/>
        </authorList>
    </citation>
    <scope>NUCLEOTIDE SEQUENCE</scope>
    <source>
        <strain evidence="2">Duluth1</strain>
        <tissue evidence="2">Whole animal</tissue>
    </source>
</reference>
<dbReference type="SUPFAM" id="SSF49842">
    <property type="entry name" value="TNF-like"/>
    <property type="match status" value="1"/>
</dbReference>
<dbReference type="AlphaFoldDB" id="A0A9D4FT89"/>
<dbReference type="InterPro" id="IPR008983">
    <property type="entry name" value="Tumour_necrosis_fac-like_dom"/>
</dbReference>
<keyword evidence="4" id="KW-1185">Reference proteome</keyword>
<protein>
    <recommendedName>
        <fullName evidence="1">C1q domain-containing protein</fullName>
    </recommendedName>
</protein>
<name>A0A9D4FT89_DREPO</name>
<dbReference type="InterPro" id="IPR001073">
    <property type="entry name" value="C1q_dom"/>
</dbReference>
<gene>
    <name evidence="2" type="ORF">DPMN_132883</name>
    <name evidence="3" type="ORF">DPMN_132948</name>
</gene>